<evidence type="ECO:0000313" key="2">
    <source>
        <dbReference type="Proteomes" id="UP000619078"/>
    </source>
</evidence>
<evidence type="ECO:0000313" key="1">
    <source>
        <dbReference type="EMBL" id="MBD1393900.1"/>
    </source>
</evidence>
<dbReference type="RefSeq" id="WP_191163630.1">
    <property type="nucleotide sequence ID" value="NZ_JACWMX010000004.1"/>
</dbReference>
<name>A0A926NTV7_9SPHI</name>
<sequence>MDVQIELYDERERVVTTITVEQIAANSFKMIGNEIINCDLTKGTEFETTINKNGQHEIKRILRQSEFTTRRFCLSPKDKIDDYRMLGDELIKRGGFWQIDFASYLTINIPKDFEFDLDTVINDLGLNINELK</sequence>
<keyword evidence="2" id="KW-1185">Reference proteome</keyword>
<gene>
    <name evidence="1" type="ORF">IDJ76_12395</name>
</gene>
<proteinExistence type="predicted"/>
<comment type="caution">
    <text evidence="1">The sequence shown here is derived from an EMBL/GenBank/DDBJ whole genome shotgun (WGS) entry which is preliminary data.</text>
</comment>
<accession>A0A926NTV7</accession>
<organism evidence="1 2">
    <name type="scientific">Mucilaginibacter glaciei</name>
    <dbReference type="NCBI Taxonomy" id="2772109"/>
    <lineage>
        <taxon>Bacteria</taxon>
        <taxon>Pseudomonadati</taxon>
        <taxon>Bacteroidota</taxon>
        <taxon>Sphingobacteriia</taxon>
        <taxon>Sphingobacteriales</taxon>
        <taxon>Sphingobacteriaceae</taxon>
        <taxon>Mucilaginibacter</taxon>
    </lineage>
</organism>
<reference evidence="1" key="1">
    <citation type="submission" date="2020-09" db="EMBL/GenBank/DDBJ databases">
        <title>Novel species of Mucilaginibacter isolated from a glacier on the Tibetan Plateau.</title>
        <authorList>
            <person name="Liu Q."/>
            <person name="Xin Y.-H."/>
        </authorList>
    </citation>
    <scope>NUCLEOTIDE SEQUENCE</scope>
    <source>
        <strain evidence="1">ZB1P21</strain>
    </source>
</reference>
<dbReference type="Proteomes" id="UP000619078">
    <property type="component" value="Unassembled WGS sequence"/>
</dbReference>
<dbReference type="AlphaFoldDB" id="A0A926NTV7"/>
<protein>
    <submittedName>
        <fullName evidence="1">Uncharacterized protein</fullName>
    </submittedName>
</protein>
<dbReference type="EMBL" id="JACWMX010000004">
    <property type="protein sequence ID" value="MBD1393900.1"/>
    <property type="molecule type" value="Genomic_DNA"/>
</dbReference>